<feature type="domain" description="DUF6265" evidence="1">
    <location>
        <begin position="26"/>
        <end position="134"/>
    </location>
</feature>
<accession>A0A3E1P2T6</accession>
<reference evidence="2 3" key="1">
    <citation type="submission" date="2018-08" db="EMBL/GenBank/DDBJ databases">
        <title>Chitinophaga sp. K20C18050901, a novel bacterium isolated from forest soil.</title>
        <authorList>
            <person name="Wang C."/>
        </authorList>
    </citation>
    <scope>NUCLEOTIDE SEQUENCE [LARGE SCALE GENOMIC DNA]</scope>
    <source>
        <strain evidence="2 3">K20C18050901</strain>
    </source>
</reference>
<dbReference type="InterPro" id="IPR046232">
    <property type="entry name" value="DUF6265"/>
</dbReference>
<sequence>MYLLFPIAILLSVFFTPKVSIQDLGWLQGTWQQDKQNYTLYESWHKQDDSTMVSASYYLKGKDTIWLERVRLEQRLDKLTYIAAVNGQNNEQPVGFTLVEGNATRLVFENPDHDFPQRITYTFHAPDSLIAEISGTLKGKAVKRQFPMKRMQVK</sequence>
<proteinExistence type="predicted"/>
<evidence type="ECO:0000313" key="3">
    <source>
        <dbReference type="Proteomes" id="UP000261174"/>
    </source>
</evidence>
<dbReference type="Pfam" id="PF19780">
    <property type="entry name" value="DUF6265"/>
    <property type="match status" value="1"/>
</dbReference>
<gene>
    <name evidence="2" type="ORF">DXN04_14460</name>
</gene>
<evidence type="ECO:0000259" key="1">
    <source>
        <dbReference type="Pfam" id="PF19780"/>
    </source>
</evidence>
<keyword evidence="3" id="KW-1185">Reference proteome</keyword>
<dbReference type="RefSeq" id="WP_116854058.1">
    <property type="nucleotide sequence ID" value="NZ_QTJV01000004.1"/>
</dbReference>
<name>A0A3E1P2T6_9BACT</name>
<comment type="caution">
    <text evidence="2">The sequence shown here is derived from an EMBL/GenBank/DDBJ whole genome shotgun (WGS) entry which is preliminary data.</text>
</comment>
<dbReference type="AlphaFoldDB" id="A0A3E1P2T6"/>
<organism evidence="2 3">
    <name type="scientific">Chitinophaga silvisoli</name>
    <dbReference type="NCBI Taxonomy" id="2291814"/>
    <lineage>
        <taxon>Bacteria</taxon>
        <taxon>Pseudomonadati</taxon>
        <taxon>Bacteroidota</taxon>
        <taxon>Chitinophagia</taxon>
        <taxon>Chitinophagales</taxon>
        <taxon>Chitinophagaceae</taxon>
        <taxon>Chitinophaga</taxon>
    </lineage>
</organism>
<evidence type="ECO:0000313" key="2">
    <source>
        <dbReference type="EMBL" id="RFM34475.1"/>
    </source>
</evidence>
<protein>
    <recommendedName>
        <fullName evidence="1">DUF6265 domain-containing protein</fullName>
    </recommendedName>
</protein>
<dbReference type="OrthoDB" id="5382295at2"/>
<dbReference type="Proteomes" id="UP000261174">
    <property type="component" value="Unassembled WGS sequence"/>
</dbReference>
<dbReference type="EMBL" id="QTJV01000004">
    <property type="protein sequence ID" value="RFM34475.1"/>
    <property type="molecule type" value="Genomic_DNA"/>
</dbReference>